<reference evidence="1 2" key="1">
    <citation type="submission" date="2017-12" db="EMBL/GenBank/DDBJ databases">
        <authorList>
            <person name="Pombert J.-F."/>
            <person name="Haag K.L."/>
            <person name="Ebert D."/>
        </authorList>
    </citation>
    <scope>NUCLEOTIDE SEQUENCE [LARGE SCALE GENOMIC DNA]</scope>
    <source>
        <strain evidence="1">BE-OM-2</strain>
    </source>
</reference>
<evidence type="ECO:0000313" key="1">
    <source>
        <dbReference type="EMBL" id="TBU06468.1"/>
    </source>
</evidence>
<evidence type="ECO:0000313" key="2">
    <source>
        <dbReference type="Proteomes" id="UP000291404"/>
    </source>
</evidence>
<dbReference type="Proteomes" id="UP000291404">
    <property type="component" value="Unassembled WGS sequence"/>
</dbReference>
<dbReference type="VEuPathDB" id="MicrosporidiaDB:CWI39_0627p0020"/>
<name>A0A4Q9LER6_9MICR</name>
<sequence>MIILFTNSLFTLIIYYRNDVSDFTCGDKNENMMVCSNSKRLKLESVVNENLFLNKKFLMDIKEFKVNFVSNKNYLKQEYNEDFVFLDNVNEKTLNIFYRFIRNPYIPIEILLPNEFIAIIRILEIFDFLIDIRFKNLIRSILYSSFICSDVFIKYILYDFTRFFSGGISSKTLRKLFLADFFILSFTDAKYFNRFIKIEKTQYIDIKNNDTSNNVEYLEFVIITLFNCKFYTKIDKERMFCEQLKVIFYICKIKKVKIMCANDFAKYTKNILEITSKSLIEIELQFSVINQEFIDFLSNSNQFIALKKIEFISPKNSFINLAISNLCKKIDTLYINNIDIELKFNNQNEYNYLVEPLYINFESNASICDSFIKKPDFRFITEKDIEKYTYNFETLNFSQKISIISKEKYFHEILNYLLENLNEKCTYHLFYYKVFSLDCICKPIYQESSILSIIIKESKISHNQINIFLKNKFLKYFKLVKCEIIYDEDDSNTFEEFKIETAILISNRVNNLFMYAKFINSFRDCVVLNLIIRLTTINIPSSTDFDFEILNILNYVKNSNGKLALENFKNLKKLYLCVKKQKILFSSLFTNDWNINIKNITLERFNIESEDVMRLSDFKHLIELSFKCCKNSFSNLESIILVEMHDHENKMLREYLAEEFMNIFDFNLSL</sequence>
<dbReference type="AlphaFoldDB" id="A0A4Q9LER6"/>
<proteinExistence type="predicted"/>
<comment type="caution">
    <text evidence="1">The sequence shown here is derived from an EMBL/GenBank/DDBJ whole genome shotgun (WGS) entry which is preliminary data.</text>
</comment>
<gene>
    <name evidence="1" type="ORF">CWI36_0444p0030</name>
</gene>
<dbReference type="VEuPathDB" id="MicrosporidiaDB:CWI36_0444p0030"/>
<dbReference type="EMBL" id="PITI01000444">
    <property type="protein sequence ID" value="TBU06468.1"/>
    <property type="molecule type" value="Genomic_DNA"/>
</dbReference>
<keyword evidence="2" id="KW-1185">Reference proteome</keyword>
<protein>
    <submittedName>
        <fullName evidence="1">Uncharacterized protein</fullName>
    </submittedName>
</protein>
<accession>A0A4Q9LER6</accession>
<organism evidence="1 2">
    <name type="scientific">Hamiltosporidium magnivora</name>
    <dbReference type="NCBI Taxonomy" id="148818"/>
    <lineage>
        <taxon>Eukaryota</taxon>
        <taxon>Fungi</taxon>
        <taxon>Fungi incertae sedis</taxon>
        <taxon>Microsporidia</taxon>
        <taxon>Dubosqiidae</taxon>
        <taxon>Hamiltosporidium</taxon>
    </lineage>
</organism>